<dbReference type="RefSeq" id="WP_095123656.1">
    <property type="nucleotide sequence ID" value="NZ_LT906454.1"/>
</dbReference>
<dbReference type="GO" id="GO:0003677">
    <property type="term" value="F:DNA binding"/>
    <property type="evidence" value="ECO:0007669"/>
    <property type="project" value="UniProtKB-KW"/>
</dbReference>
<dbReference type="AlphaFoldDB" id="A0A239XP98"/>
<organism evidence="1 2">
    <name type="scientific">Streptococcus acidominimus</name>
    <dbReference type="NCBI Taxonomy" id="1326"/>
    <lineage>
        <taxon>Bacteria</taxon>
        <taxon>Bacillati</taxon>
        <taxon>Bacillota</taxon>
        <taxon>Bacilli</taxon>
        <taxon>Lactobacillales</taxon>
        <taxon>Streptococcaceae</taxon>
        <taxon>Streptococcus</taxon>
    </lineage>
</organism>
<dbReference type="Proteomes" id="UP000215144">
    <property type="component" value="Chromosome 1"/>
</dbReference>
<proteinExistence type="predicted"/>
<accession>A0A239XP98</accession>
<name>A0A239XP98_STRAI</name>
<evidence type="ECO:0000313" key="1">
    <source>
        <dbReference type="EMBL" id="SNV47913.1"/>
    </source>
</evidence>
<reference evidence="1 2" key="1">
    <citation type="submission" date="2017-06" db="EMBL/GenBank/DDBJ databases">
        <authorList>
            <consortium name="Pathogen Informatics"/>
        </authorList>
    </citation>
    <scope>NUCLEOTIDE SEQUENCE [LARGE SCALE GENOMIC DNA]</scope>
    <source>
        <strain evidence="1 2">NCTC11291</strain>
    </source>
</reference>
<dbReference type="EMBL" id="LT906454">
    <property type="protein sequence ID" value="SNV47913.1"/>
    <property type="molecule type" value="Genomic_DNA"/>
</dbReference>
<dbReference type="KEGG" id="saco:SAME_02436"/>
<dbReference type="OrthoDB" id="2221635at2"/>
<gene>
    <name evidence="1" type="ORF">SAMEA4504048_02436</name>
</gene>
<keyword evidence="1" id="KW-0238">DNA-binding</keyword>
<sequence length="109" mass="12109">MTNLEVRLLRLLKVGKENAVPTAELANLLNIEVRALRNLVRNLRLKHGIAIIGGRETGAKGLYIPANDTERLEGLRALENQANEERKTITALLNADLGEFRRVLDGSIE</sequence>
<protein>
    <submittedName>
        <fullName evidence="1">DNA-binding phage protein</fullName>
    </submittedName>
</protein>
<evidence type="ECO:0000313" key="2">
    <source>
        <dbReference type="Proteomes" id="UP000215144"/>
    </source>
</evidence>